<gene>
    <name evidence="2" type="ORF">SAMN04488023_13011</name>
</gene>
<dbReference type="STRING" id="390241.SAMN04488023_13011"/>
<dbReference type="Proteomes" id="UP000199572">
    <property type="component" value="Unassembled WGS sequence"/>
</dbReference>
<keyword evidence="1" id="KW-0472">Membrane</keyword>
<feature type="transmembrane region" description="Helical" evidence="1">
    <location>
        <begin position="30"/>
        <end position="47"/>
    </location>
</feature>
<accession>A0A1H9UFB2</accession>
<keyword evidence="1" id="KW-0812">Transmembrane</keyword>
<keyword evidence="3" id="KW-1185">Reference proteome</keyword>
<dbReference type="EMBL" id="FOGG01000030">
    <property type="protein sequence ID" value="SES07723.1"/>
    <property type="molecule type" value="Genomic_DNA"/>
</dbReference>
<evidence type="ECO:0000256" key="1">
    <source>
        <dbReference type="SAM" id="Phobius"/>
    </source>
</evidence>
<keyword evidence="1" id="KW-1133">Transmembrane helix</keyword>
<dbReference type="RefSeq" id="WP_139180229.1">
    <property type="nucleotide sequence ID" value="NZ_FOGG01000030.1"/>
</dbReference>
<evidence type="ECO:0000313" key="3">
    <source>
        <dbReference type="Proteomes" id="UP000199572"/>
    </source>
</evidence>
<dbReference type="AlphaFoldDB" id="A0A1H9UFB2"/>
<name>A0A1H9UFB2_9SPHI</name>
<feature type="transmembrane region" description="Helical" evidence="1">
    <location>
        <begin position="7"/>
        <end position="24"/>
    </location>
</feature>
<protein>
    <submittedName>
        <fullName evidence="2">Uncharacterized protein</fullName>
    </submittedName>
</protein>
<organism evidence="2 3">
    <name type="scientific">Pedobacter rhizosphaerae</name>
    <dbReference type="NCBI Taxonomy" id="390241"/>
    <lineage>
        <taxon>Bacteria</taxon>
        <taxon>Pseudomonadati</taxon>
        <taxon>Bacteroidota</taxon>
        <taxon>Sphingobacteriia</taxon>
        <taxon>Sphingobacteriales</taxon>
        <taxon>Sphingobacteriaceae</taxon>
        <taxon>Pedobacter</taxon>
    </lineage>
</organism>
<sequence length="59" mass="6533">MPTLQVILRILVAIVLLTVAVGFIDRPSNLYVAAGLTLVVVAVWILIKPVKHLFRNILK</sequence>
<evidence type="ECO:0000313" key="2">
    <source>
        <dbReference type="EMBL" id="SES07723.1"/>
    </source>
</evidence>
<reference evidence="2 3" key="1">
    <citation type="submission" date="2016-10" db="EMBL/GenBank/DDBJ databases">
        <authorList>
            <person name="de Groot N.N."/>
        </authorList>
    </citation>
    <scope>NUCLEOTIDE SEQUENCE [LARGE SCALE GENOMIC DNA]</scope>
    <source>
        <strain evidence="2 3">DSM 18610</strain>
    </source>
</reference>
<proteinExistence type="predicted"/>